<dbReference type="Proteomes" id="UP000203626">
    <property type="component" value="Segment"/>
</dbReference>
<evidence type="ECO:0000313" key="16">
    <source>
        <dbReference type="EMBL" id="ANS71116.1"/>
    </source>
</evidence>
<dbReference type="InterPro" id="IPR009162">
    <property type="entry name" value="RNA_pol_30_chordopoxvir-type"/>
</dbReference>
<dbReference type="Gene3D" id="2.20.25.10">
    <property type="match status" value="1"/>
</dbReference>
<dbReference type="GO" id="GO:0003899">
    <property type="term" value="F:DNA-directed RNA polymerase activity"/>
    <property type="evidence" value="ECO:0007669"/>
    <property type="project" value="UniProtKB-EC"/>
</dbReference>
<evidence type="ECO:0000256" key="11">
    <source>
        <dbReference type="ARBA" id="ARBA00048552"/>
    </source>
</evidence>
<keyword evidence="6 12" id="KW-0548">Nucleotidyltransferase</keyword>
<feature type="domain" description="TFIIS-type" evidence="15">
    <location>
        <begin position="140"/>
        <end position="180"/>
    </location>
</feature>
<keyword evidence="7" id="KW-0479">Metal-binding</keyword>
<dbReference type="GeneID" id="28340359"/>
<dbReference type="EC" id="2.7.7.6" evidence="2 12"/>
<reference evidence="16 17" key="1">
    <citation type="journal article" date="2016" name="J. Gen. Virol.">
        <title>Genomic characterization of a novel poxvirus from a flying fox: evidence for a new genus?</title>
        <authorList>
            <person name="O'Dea M.A."/>
            <person name="Tu S.L."/>
            <person name="Pang S."/>
            <person name="De Ridder T."/>
            <person name="Jackson B."/>
            <person name="Upton C."/>
        </authorList>
    </citation>
    <scope>NUCLEOTIDE SEQUENCE [LARGE SCALE GENOMIC DNA]</scope>
    <source>
        <strain evidence="16 17">Australia</strain>
    </source>
</reference>
<dbReference type="EMBL" id="KU980965">
    <property type="protein sequence ID" value="ANS71116.1"/>
    <property type="molecule type" value="Genomic_DNA"/>
</dbReference>
<keyword evidence="4 12" id="KW-0240">DNA-directed RNA polymerase</keyword>
<keyword evidence="8 13" id="KW-0863">Zinc-finger</keyword>
<evidence type="ECO:0000256" key="14">
    <source>
        <dbReference type="SAM" id="MobiDB-lite"/>
    </source>
</evidence>
<dbReference type="OrthoDB" id="11448at10239"/>
<keyword evidence="5 12" id="KW-0808">Transferase</keyword>
<comment type="similarity">
    <text evidence="1 12">Belongs to the poxviridae DNA-directed RNA polymerase 30 kDa subunit family.</text>
</comment>
<evidence type="ECO:0000256" key="10">
    <source>
        <dbReference type="ARBA" id="ARBA00023163"/>
    </source>
</evidence>
<evidence type="ECO:0000313" key="17">
    <source>
        <dbReference type="Proteomes" id="UP000203626"/>
    </source>
</evidence>
<dbReference type="KEGG" id="vg:28340359"/>
<accession>A0A1B1MR89</accession>
<dbReference type="InterPro" id="IPR001222">
    <property type="entry name" value="Znf_TFIIS"/>
</dbReference>
<dbReference type="Pfam" id="PF01096">
    <property type="entry name" value="Zn_ribbon_TFIIS"/>
    <property type="match status" value="1"/>
</dbReference>
<feature type="region of interest" description="Disordered" evidence="14">
    <location>
        <begin position="186"/>
        <end position="247"/>
    </location>
</feature>
<dbReference type="SUPFAM" id="SSF57783">
    <property type="entry name" value="Zinc beta-ribbon"/>
    <property type="match status" value="1"/>
</dbReference>
<gene>
    <name evidence="16" type="ORF">PTPV-Aus-032</name>
</gene>
<evidence type="ECO:0000256" key="13">
    <source>
        <dbReference type="PROSITE-ProRule" id="PRU00472"/>
    </source>
</evidence>
<comment type="catalytic activity">
    <reaction evidence="11 12">
        <text>RNA(n) + a ribonucleoside 5'-triphosphate = RNA(n+1) + diphosphate</text>
        <dbReference type="Rhea" id="RHEA:21248"/>
        <dbReference type="Rhea" id="RHEA-COMP:14527"/>
        <dbReference type="Rhea" id="RHEA-COMP:17342"/>
        <dbReference type="ChEBI" id="CHEBI:33019"/>
        <dbReference type="ChEBI" id="CHEBI:61557"/>
        <dbReference type="ChEBI" id="CHEBI:140395"/>
        <dbReference type="EC" id="2.7.7.6"/>
    </reaction>
</comment>
<dbReference type="GO" id="GO:0000428">
    <property type="term" value="C:DNA-directed RNA polymerase complex"/>
    <property type="evidence" value="ECO:0007669"/>
    <property type="project" value="UniProtKB-UniRule"/>
</dbReference>
<evidence type="ECO:0000256" key="4">
    <source>
        <dbReference type="ARBA" id="ARBA00022478"/>
    </source>
</evidence>
<keyword evidence="9" id="KW-0862">Zinc</keyword>
<dbReference type="PROSITE" id="PS51133">
    <property type="entry name" value="ZF_TFIIS_2"/>
    <property type="match status" value="1"/>
</dbReference>
<evidence type="ECO:0000256" key="2">
    <source>
        <dbReference type="ARBA" id="ARBA00012418"/>
    </source>
</evidence>
<dbReference type="SMART" id="SM00440">
    <property type="entry name" value="ZnF_C2C2"/>
    <property type="match status" value="1"/>
</dbReference>
<feature type="compositionally biased region" description="Acidic residues" evidence="14">
    <location>
        <begin position="195"/>
        <end position="215"/>
    </location>
</feature>
<evidence type="ECO:0000256" key="8">
    <source>
        <dbReference type="ARBA" id="ARBA00022771"/>
    </source>
</evidence>
<name>A0A1B1MR89_9POXV</name>
<evidence type="ECO:0000256" key="6">
    <source>
        <dbReference type="ARBA" id="ARBA00022695"/>
    </source>
</evidence>
<proteinExistence type="inferred from homology"/>
<dbReference type="GO" id="GO:0008270">
    <property type="term" value="F:zinc ion binding"/>
    <property type="evidence" value="ECO:0007669"/>
    <property type="project" value="UniProtKB-UniRule"/>
</dbReference>
<keyword evidence="17" id="KW-1185">Reference proteome</keyword>
<dbReference type="GO" id="GO:0006351">
    <property type="term" value="P:DNA-templated transcription"/>
    <property type="evidence" value="ECO:0007669"/>
    <property type="project" value="InterPro"/>
</dbReference>
<evidence type="ECO:0000259" key="15">
    <source>
        <dbReference type="PROSITE" id="PS51133"/>
    </source>
</evidence>
<evidence type="ECO:0000256" key="7">
    <source>
        <dbReference type="ARBA" id="ARBA00022723"/>
    </source>
</evidence>
<evidence type="ECO:0000256" key="12">
    <source>
        <dbReference type="PIRNR" id="PIRNR000745"/>
    </source>
</evidence>
<organism evidence="16 17">
    <name type="scientific">Pteropox virus</name>
    <dbReference type="NCBI Taxonomy" id="1873698"/>
    <lineage>
        <taxon>Viruses</taxon>
        <taxon>Varidnaviria</taxon>
        <taxon>Bamfordvirae</taxon>
        <taxon>Nucleocytoviricota</taxon>
        <taxon>Pokkesviricetes</taxon>
        <taxon>Chitovirales</taxon>
        <taxon>Poxviridae</taxon>
        <taxon>Chordopoxvirinae</taxon>
        <taxon>Pteropopoxvirus</taxon>
        <taxon>Pteropopoxvirus pteropox</taxon>
    </lineage>
</organism>
<keyword evidence="10 12" id="KW-0804">Transcription</keyword>
<dbReference type="GO" id="GO:0003677">
    <property type="term" value="F:DNA binding"/>
    <property type="evidence" value="ECO:0007669"/>
    <property type="project" value="UniProtKB-UniRule"/>
</dbReference>
<evidence type="ECO:0000256" key="5">
    <source>
        <dbReference type="ARBA" id="ARBA00022679"/>
    </source>
</evidence>
<dbReference type="InterPro" id="IPR024394">
    <property type="entry name" value="RNA_pol_30_chordopoxvir-type_N"/>
</dbReference>
<protein>
    <recommendedName>
        <fullName evidence="3 12">DNA-directed RNA polymerase 30 kDa polypeptide</fullName>
        <ecNumber evidence="2 12">2.7.7.6</ecNumber>
    </recommendedName>
</protein>
<evidence type="ECO:0000256" key="1">
    <source>
        <dbReference type="ARBA" id="ARBA00006144"/>
    </source>
</evidence>
<dbReference type="Pfam" id="PF12410">
    <property type="entry name" value="rpo30_N"/>
    <property type="match status" value="1"/>
</dbReference>
<evidence type="ECO:0000256" key="9">
    <source>
        <dbReference type="ARBA" id="ARBA00022833"/>
    </source>
</evidence>
<dbReference type="PIRSF" id="PIRSF000745">
    <property type="entry name" value="VAC_RPO30"/>
    <property type="match status" value="1"/>
</dbReference>
<dbReference type="RefSeq" id="YP_009268747.1">
    <property type="nucleotide sequence ID" value="NC_030656.1"/>
</dbReference>
<sequence length="247" mass="28531">MESEQYDMVSIISKYISNSELISNVVSWATVSASKNMIKNISNSKVNIEEPKFNHIHNIGIEYSKDSKNKLLYKTKPTIEVDTKYKYISDLIKTTSGIEKEVLRYILFALKCIDAKVEYDIEKLQDYDYSKYFNVLDQSKNIRCPGCKGKNTIPLMIQHRAADEAPLVIHVCKDCKKRFKPPKFKANPKTKELREEDEEIELEADNDYASDNESLDEFKNEDNEMQEIESLMVTPNGNQDGSPYELN</sequence>
<evidence type="ECO:0000256" key="3">
    <source>
        <dbReference type="ARBA" id="ARBA00014911"/>
    </source>
</evidence>